<dbReference type="InterPro" id="IPR002083">
    <property type="entry name" value="MATH/TRAF_dom"/>
</dbReference>
<dbReference type="InterPro" id="IPR008974">
    <property type="entry name" value="TRAF-like"/>
</dbReference>
<dbReference type="Pfam" id="PF00917">
    <property type="entry name" value="MATH"/>
    <property type="match status" value="1"/>
</dbReference>
<dbReference type="SUPFAM" id="SSF49599">
    <property type="entry name" value="TRAF domain-like"/>
    <property type="match status" value="1"/>
</dbReference>
<organism evidence="3 4">
    <name type="scientific">Pristionchus fissidentatus</name>
    <dbReference type="NCBI Taxonomy" id="1538716"/>
    <lineage>
        <taxon>Eukaryota</taxon>
        <taxon>Metazoa</taxon>
        <taxon>Ecdysozoa</taxon>
        <taxon>Nematoda</taxon>
        <taxon>Chromadorea</taxon>
        <taxon>Rhabditida</taxon>
        <taxon>Rhabditina</taxon>
        <taxon>Diplogasteromorpha</taxon>
        <taxon>Diplogasteroidea</taxon>
        <taxon>Neodiplogasteridae</taxon>
        <taxon>Pristionchus</taxon>
    </lineage>
</organism>
<gene>
    <name evidence="3" type="ORF">PFISCL1PPCAC_20284</name>
</gene>
<feature type="non-terminal residue" evidence="3">
    <location>
        <position position="1"/>
    </location>
</feature>
<comment type="caution">
    <text evidence="3">The sequence shown here is derived from an EMBL/GenBank/DDBJ whole genome shotgun (WGS) entry which is preliminary data.</text>
</comment>
<evidence type="ECO:0000313" key="3">
    <source>
        <dbReference type="EMBL" id="GMT28987.1"/>
    </source>
</evidence>
<evidence type="ECO:0000259" key="2">
    <source>
        <dbReference type="PROSITE" id="PS50144"/>
    </source>
</evidence>
<accession>A0AAV5WAX5</accession>
<feature type="domain" description="MATH" evidence="2">
    <location>
        <begin position="72"/>
        <end position="215"/>
    </location>
</feature>
<dbReference type="Proteomes" id="UP001432322">
    <property type="component" value="Unassembled WGS sequence"/>
</dbReference>
<dbReference type="CDD" id="cd00121">
    <property type="entry name" value="MATH"/>
    <property type="match status" value="1"/>
</dbReference>
<dbReference type="AlphaFoldDB" id="A0AAV5WAX5"/>
<evidence type="ECO:0000256" key="1">
    <source>
        <dbReference type="SAM" id="Coils"/>
    </source>
</evidence>
<feature type="coiled-coil region" evidence="1">
    <location>
        <begin position="1"/>
        <end position="57"/>
    </location>
</feature>
<keyword evidence="4" id="KW-1185">Reference proteome</keyword>
<protein>
    <recommendedName>
        <fullName evidence="2">MATH domain-containing protein</fullName>
    </recommendedName>
</protein>
<reference evidence="3" key="1">
    <citation type="submission" date="2023-10" db="EMBL/GenBank/DDBJ databases">
        <title>Genome assembly of Pristionchus species.</title>
        <authorList>
            <person name="Yoshida K."/>
            <person name="Sommer R.J."/>
        </authorList>
    </citation>
    <scope>NUCLEOTIDE SEQUENCE</scope>
    <source>
        <strain evidence="3">RS5133</strain>
    </source>
</reference>
<dbReference type="Gene3D" id="2.60.210.10">
    <property type="entry name" value="Apoptosis, Tumor Necrosis Factor Receptor Associated Protein 2, Chain A"/>
    <property type="match status" value="1"/>
</dbReference>
<name>A0AAV5WAX5_9BILA</name>
<proteinExistence type="predicted"/>
<keyword evidence="1" id="KW-0175">Coiled coil</keyword>
<evidence type="ECO:0000313" key="4">
    <source>
        <dbReference type="Proteomes" id="UP001432322"/>
    </source>
</evidence>
<sequence>LEASKEETERCKKELELAKQNLESQQLRFKSELSEKEEEKEKMREELQLTIKEKDKDIDRFVIKELSILNESQSLQKEITNTATMDTSLSEMHTSIIHARFTGISSLHSFRAFSRGTIIEGIPWAISIDKGDQQLGVYLNASVLPYKWSGSVVFKIHLISHKSDKIIRSMGGDSSITFSSTCTNWGVPNFISIEELFDDQLEFVKDDAIMLAAEVKVFVSS</sequence>
<dbReference type="PROSITE" id="PS50144">
    <property type="entry name" value="MATH"/>
    <property type="match status" value="1"/>
</dbReference>
<dbReference type="EMBL" id="BTSY01000005">
    <property type="protein sequence ID" value="GMT28987.1"/>
    <property type="molecule type" value="Genomic_DNA"/>
</dbReference>